<dbReference type="Proteomes" id="UP000443843">
    <property type="component" value="Unassembled WGS sequence"/>
</dbReference>
<feature type="DNA-binding region" description="H-T-H motif" evidence="2">
    <location>
        <begin position="51"/>
        <end position="70"/>
    </location>
</feature>
<organism evidence="4 5">
    <name type="scientific">Pseudooceanicola pacificus</name>
    <dbReference type="NCBI Taxonomy" id="2676438"/>
    <lineage>
        <taxon>Bacteria</taxon>
        <taxon>Pseudomonadati</taxon>
        <taxon>Pseudomonadota</taxon>
        <taxon>Alphaproteobacteria</taxon>
        <taxon>Rhodobacterales</taxon>
        <taxon>Paracoccaceae</taxon>
        <taxon>Pseudooceanicola</taxon>
    </lineage>
</organism>
<gene>
    <name evidence="4" type="ORF">GLS40_12180</name>
</gene>
<sequence length="235" mass="26268">MGGATGKRCMEQKVEIDGKSRKLRKRGVKRLETLLDATAYLLEQRQDENISLADIAARADIPLASVYHFFPNRNAAFVMLAERYHRQIADQVTAPIVPRPQSWQEVVTYRQRRGSAYLNANPAAQRLFLGAGVSVEVRNTDLNGNASLARFYADLFCRYFEIGQSAALEDMMANSIALMDGIWALSYSRHGRITDAFLTESTRASIAYLRCYLPEHLKPRHEGGDAPQPGSDGQS</sequence>
<dbReference type="GO" id="GO:0003677">
    <property type="term" value="F:DNA binding"/>
    <property type="evidence" value="ECO:0007669"/>
    <property type="project" value="UniProtKB-UniRule"/>
</dbReference>
<dbReference type="SUPFAM" id="SSF46689">
    <property type="entry name" value="Homeodomain-like"/>
    <property type="match status" value="1"/>
</dbReference>
<dbReference type="Gene3D" id="1.10.357.10">
    <property type="entry name" value="Tetracycline Repressor, domain 2"/>
    <property type="match status" value="1"/>
</dbReference>
<proteinExistence type="predicted"/>
<dbReference type="InterPro" id="IPR001647">
    <property type="entry name" value="HTH_TetR"/>
</dbReference>
<keyword evidence="5" id="KW-1185">Reference proteome</keyword>
<dbReference type="AlphaFoldDB" id="A0A844WG63"/>
<comment type="caution">
    <text evidence="4">The sequence shown here is derived from an EMBL/GenBank/DDBJ whole genome shotgun (WGS) entry which is preliminary data.</text>
</comment>
<feature type="domain" description="HTH tetR-type" evidence="3">
    <location>
        <begin position="28"/>
        <end position="88"/>
    </location>
</feature>
<evidence type="ECO:0000256" key="2">
    <source>
        <dbReference type="PROSITE-ProRule" id="PRU00335"/>
    </source>
</evidence>
<keyword evidence="1 2" id="KW-0238">DNA-binding</keyword>
<accession>A0A844WG63</accession>
<evidence type="ECO:0000313" key="4">
    <source>
        <dbReference type="EMBL" id="MWB78789.1"/>
    </source>
</evidence>
<evidence type="ECO:0000256" key="1">
    <source>
        <dbReference type="ARBA" id="ARBA00023125"/>
    </source>
</evidence>
<reference evidence="4 5" key="1">
    <citation type="submission" date="2019-11" db="EMBL/GenBank/DDBJ databases">
        <title>Pseudooceanicola pacifica sp. nov., isolated from deep-sea sediment of the Pacific Ocean.</title>
        <authorList>
            <person name="Lyu L."/>
        </authorList>
    </citation>
    <scope>NUCLEOTIDE SEQUENCE [LARGE SCALE GENOMIC DNA]</scope>
    <source>
        <strain evidence="4 5">216_PA32_1</strain>
    </source>
</reference>
<dbReference type="EMBL" id="WNXQ01000006">
    <property type="protein sequence ID" value="MWB78789.1"/>
    <property type="molecule type" value="Genomic_DNA"/>
</dbReference>
<protein>
    <submittedName>
        <fullName evidence="4">TetR family transcriptional regulator</fullName>
    </submittedName>
</protein>
<evidence type="ECO:0000259" key="3">
    <source>
        <dbReference type="PROSITE" id="PS50977"/>
    </source>
</evidence>
<evidence type="ECO:0000313" key="5">
    <source>
        <dbReference type="Proteomes" id="UP000443843"/>
    </source>
</evidence>
<name>A0A844WG63_9RHOB</name>
<dbReference type="PROSITE" id="PS50977">
    <property type="entry name" value="HTH_TETR_2"/>
    <property type="match status" value="1"/>
</dbReference>
<dbReference type="InterPro" id="IPR009057">
    <property type="entry name" value="Homeodomain-like_sf"/>
</dbReference>